<dbReference type="GO" id="GO:0005789">
    <property type="term" value="C:endoplasmic reticulum membrane"/>
    <property type="evidence" value="ECO:0007669"/>
    <property type="project" value="UniProtKB-SubCell"/>
</dbReference>
<dbReference type="AlphaFoldDB" id="B6A9V1"/>
<comment type="subcellular location">
    <subcellularLocation>
        <location evidence="1">Endoplasmic reticulum membrane</location>
        <topology evidence="1">Multi-pass membrane protein</topology>
    </subcellularLocation>
</comment>
<sequence>MSTDKIEYDPEYLGFVKYLFSSKTGIRTKGAIEVGRRAVDYFRGVEFVRWMQRNAIVLKSTFPELMDKLDFNSLDDIRNFGTELIRKSFILKAEYKPVGTNVTKGMKQPKWPRRLSVTANQVFDENFFYIIIFESHRAIYKILMVSILLSVVAIFMFPAWPLAIKISVWYISVVLLSLMLSIFFIRLVAFALFWFFGFDIWILPNLFDEERGVIDSFRPLYSVLYRQDDWFMLIIRIFCAIFLTGAIYQLSKTHSAADVGHFARQSFLDVLDWGYRKIAPPEDMSPTSAGSPLDRNMKQKTMQMTPEIVCITKCLRFESKDALLEDCCSGCQCISELLGLPCLSSKDVCPVSLLQELMDMQKIVCANQDSGTQDIEGELKRLIEQ</sequence>
<dbReference type="GeneID" id="6994522"/>
<dbReference type="OrthoDB" id="200187at2759"/>
<reference evidence="12" key="1">
    <citation type="submission" date="2008-06" db="EMBL/GenBank/DDBJ databases">
        <authorList>
            <person name="Lorenzi H."/>
            <person name="Inman J."/>
            <person name="Miller J."/>
            <person name="Schobel S."/>
            <person name="Amedeo P."/>
            <person name="Caler E.V."/>
            <person name="da Silva J."/>
        </authorList>
    </citation>
    <scope>NUCLEOTIDE SEQUENCE [LARGE SCALE GENOMIC DNA]</scope>
    <source>
        <strain evidence="12">RN66</strain>
    </source>
</reference>
<name>B6A9V1_CRYMR</name>
<evidence type="ECO:0000256" key="4">
    <source>
        <dbReference type="ARBA" id="ARBA00022448"/>
    </source>
</evidence>
<feature type="transmembrane region" description="Helical" evidence="11">
    <location>
        <begin position="169"/>
        <end position="196"/>
    </location>
</feature>
<evidence type="ECO:0000256" key="10">
    <source>
        <dbReference type="ARBA" id="ARBA00023136"/>
    </source>
</evidence>
<keyword evidence="5 11" id="KW-0812">Transmembrane</keyword>
<organism evidence="12 13">
    <name type="scientific">Cryptosporidium muris (strain RN66)</name>
    <dbReference type="NCBI Taxonomy" id="441375"/>
    <lineage>
        <taxon>Eukaryota</taxon>
        <taxon>Sar</taxon>
        <taxon>Alveolata</taxon>
        <taxon>Apicomplexa</taxon>
        <taxon>Conoidasida</taxon>
        <taxon>Coccidia</taxon>
        <taxon>Eucoccidiorida</taxon>
        <taxon>Eimeriorina</taxon>
        <taxon>Cryptosporidiidae</taxon>
        <taxon>Cryptosporidium</taxon>
    </lineage>
</organism>
<dbReference type="EMBL" id="DS989726">
    <property type="protein sequence ID" value="EEA04992.1"/>
    <property type="molecule type" value="Genomic_DNA"/>
</dbReference>
<dbReference type="STRING" id="441375.B6A9V1"/>
<keyword evidence="4" id="KW-0813">Transport</keyword>
<proteinExistence type="inferred from homology"/>
<keyword evidence="13" id="KW-1185">Reference proteome</keyword>
<evidence type="ECO:0000256" key="2">
    <source>
        <dbReference type="ARBA" id="ARBA00010604"/>
    </source>
</evidence>
<keyword evidence="7" id="KW-0653">Protein transport</keyword>
<evidence type="ECO:0000256" key="8">
    <source>
        <dbReference type="ARBA" id="ARBA00022989"/>
    </source>
</evidence>
<dbReference type="Proteomes" id="UP000001460">
    <property type="component" value="Unassembled WGS sequence"/>
</dbReference>
<keyword evidence="8 11" id="KW-1133">Transmembrane helix</keyword>
<dbReference type="RefSeq" id="XP_002139341.1">
    <property type="nucleotide sequence ID" value="XM_002139305.1"/>
</dbReference>
<evidence type="ECO:0000313" key="12">
    <source>
        <dbReference type="EMBL" id="EEA04992.1"/>
    </source>
</evidence>
<dbReference type="InterPro" id="IPR004728">
    <property type="entry name" value="Sec62"/>
</dbReference>
<gene>
    <name evidence="12" type="ORF">CMU_040610</name>
</gene>
<evidence type="ECO:0000256" key="9">
    <source>
        <dbReference type="ARBA" id="ARBA00023010"/>
    </source>
</evidence>
<keyword evidence="6" id="KW-0256">Endoplasmic reticulum</keyword>
<dbReference type="eggNOG" id="KOG2927">
    <property type="taxonomic scope" value="Eukaryota"/>
</dbReference>
<accession>B6A9V1</accession>
<protein>
    <recommendedName>
        <fullName evidence="3">Translocation protein SEC62</fullName>
    </recommendedName>
</protein>
<evidence type="ECO:0000256" key="6">
    <source>
        <dbReference type="ARBA" id="ARBA00022824"/>
    </source>
</evidence>
<dbReference type="Pfam" id="PF03839">
    <property type="entry name" value="Sec62"/>
    <property type="match status" value="1"/>
</dbReference>
<dbReference type="OMA" id="QYKPIKG"/>
<keyword evidence="9" id="KW-0811">Translocation</keyword>
<feature type="transmembrane region" description="Helical" evidence="11">
    <location>
        <begin position="230"/>
        <end position="248"/>
    </location>
</feature>
<dbReference type="GO" id="GO:0031204">
    <property type="term" value="P:post-translational protein targeting to membrane, translocation"/>
    <property type="evidence" value="ECO:0007669"/>
    <property type="project" value="TreeGrafter"/>
</dbReference>
<evidence type="ECO:0000256" key="3">
    <source>
        <dbReference type="ARBA" id="ARBA00021257"/>
    </source>
</evidence>
<dbReference type="PANTHER" id="PTHR12443">
    <property type="entry name" value="TRANSLOCATION PROTEIN SEC62"/>
    <property type="match status" value="1"/>
</dbReference>
<evidence type="ECO:0000256" key="5">
    <source>
        <dbReference type="ARBA" id="ARBA00022692"/>
    </source>
</evidence>
<feature type="transmembrane region" description="Helical" evidence="11">
    <location>
        <begin position="138"/>
        <end position="157"/>
    </location>
</feature>
<evidence type="ECO:0000256" key="7">
    <source>
        <dbReference type="ARBA" id="ARBA00022927"/>
    </source>
</evidence>
<evidence type="ECO:0000313" key="13">
    <source>
        <dbReference type="Proteomes" id="UP000001460"/>
    </source>
</evidence>
<evidence type="ECO:0000256" key="1">
    <source>
        <dbReference type="ARBA" id="ARBA00004477"/>
    </source>
</evidence>
<evidence type="ECO:0000256" key="11">
    <source>
        <dbReference type="SAM" id="Phobius"/>
    </source>
</evidence>
<comment type="similarity">
    <text evidence="2">Belongs to the SEC62 family.</text>
</comment>
<dbReference type="PANTHER" id="PTHR12443:SF9">
    <property type="entry name" value="TRANSLOCATION PROTEIN SEC62"/>
    <property type="match status" value="1"/>
</dbReference>
<dbReference type="VEuPathDB" id="CryptoDB:CMU_040610"/>
<keyword evidence="10 11" id="KW-0472">Membrane</keyword>